<dbReference type="Proteomes" id="UP000019384">
    <property type="component" value="Unassembled WGS sequence"/>
</dbReference>
<dbReference type="HOGENOM" id="CLU_089008_0_0_1"/>
<feature type="transmembrane region" description="Helical" evidence="2">
    <location>
        <begin position="77"/>
        <end position="99"/>
    </location>
</feature>
<organism evidence="3 4">
    <name type="scientific">Kuraishia capsulata CBS 1993</name>
    <dbReference type="NCBI Taxonomy" id="1382522"/>
    <lineage>
        <taxon>Eukaryota</taxon>
        <taxon>Fungi</taxon>
        <taxon>Dikarya</taxon>
        <taxon>Ascomycota</taxon>
        <taxon>Saccharomycotina</taxon>
        <taxon>Pichiomycetes</taxon>
        <taxon>Pichiales</taxon>
        <taxon>Pichiaceae</taxon>
        <taxon>Kuraishia</taxon>
    </lineage>
</organism>
<dbReference type="PANTHER" id="PTHR35519">
    <property type="entry name" value="MEMBRANE PROTEINS"/>
    <property type="match status" value="1"/>
</dbReference>
<protein>
    <recommendedName>
        <fullName evidence="5">PH domain-containing protein</fullName>
    </recommendedName>
</protein>
<keyword evidence="2" id="KW-1133">Transmembrane helix</keyword>
<evidence type="ECO:0000313" key="3">
    <source>
        <dbReference type="EMBL" id="CDK26830.1"/>
    </source>
</evidence>
<dbReference type="PANTHER" id="PTHR35519:SF2">
    <property type="entry name" value="PH DOMAIN PROTEIN"/>
    <property type="match status" value="1"/>
</dbReference>
<accession>W6MW27</accession>
<reference evidence="3" key="1">
    <citation type="submission" date="2013-12" db="EMBL/GenBank/DDBJ databases">
        <authorList>
            <person name="Genoscope - CEA"/>
        </authorList>
    </citation>
    <scope>NUCLEOTIDE SEQUENCE</scope>
    <source>
        <strain evidence="3">CBS 1993</strain>
    </source>
</reference>
<name>W6MW27_9ASCO</name>
<sequence length="273" mass="30872">MSSWMVKLVTQRIFRESHLNKFGTEDPYYEETIVSSGDPTKPDKVKKIRKRTAPKGLSENDEKIFIKIRRRAYHLDMLFNVCGIRVGWNGIISLLPVVGDALSVTSSLMIYKMLFDLDEKVPLTIHATFLFNILIDFLIGLIPIVGSIVEIGYKANSRNSLSLEKYLEKVGAKNLSQLQMLTDPSNRTNVNDSAFKKKSGFGSIYNKFRNQIAPNEAPAQSGVSDNRSVKSISSAIPHNRKKSFDELDPQEVIQRHSLTAHEPITNEKAKFNR</sequence>
<feature type="compositionally biased region" description="Polar residues" evidence="1">
    <location>
        <begin position="221"/>
        <end position="236"/>
    </location>
</feature>
<feature type="region of interest" description="Disordered" evidence="1">
    <location>
        <begin position="216"/>
        <end position="273"/>
    </location>
</feature>
<dbReference type="STRING" id="1382522.W6MW27"/>
<gene>
    <name evidence="3" type="ORF">KUCA_T00002804001</name>
</gene>
<dbReference type="GeneID" id="34520215"/>
<dbReference type="OrthoDB" id="2103474at2759"/>
<evidence type="ECO:0008006" key="5">
    <source>
        <dbReference type="Google" id="ProtNLM"/>
    </source>
</evidence>
<feature type="compositionally biased region" description="Basic and acidic residues" evidence="1">
    <location>
        <begin position="264"/>
        <end position="273"/>
    </location>
</feature>
<dbReference type="AlphaFoldDB" id="W6MW27"/>
<evidence type="ECO:0000256" key="1">
    <source>
        <dbReference type="SAM" id="MobiDB-lite"/>
    </source>
</evidence>
<keyword evidence="4" id="KW-1185">Reference proteome</keyword>
<dbReference type="EMBL" id="HG793127">
    <property type="protein sequence ID" value="CDK26830.1"/>
    <property type="molecule type" value="Genomic_DNA"/>
</dbReference>
<reference evidence="3" key="2">
    <citation type="submission" date="2014-02" db="EMBL/GenBank/DDBJ databases">
        <title>Complete DNA sequence of /Kuraishia capsulata/ illustrates novel genomic features among budding yeasts (/Saccharomycotina/).</title>
        <authorList>
            <person name="Morales L."/>
            <person name="Noel B."/>
            <person name="Porcel B."/>
            <person name="Marcet-Houben M."/>
            <person name="Hullo M-F."/>
            <person name="Sacerdot C."/>
            <person name="Tekaia F."/>
            <person name="Leh-Louis V."/>
            <person name="Despons L."/>
            <person name="Khanna V."/>
            <person name="Aury J-M."/>
            <person name="Barbe V."/>
            <person name="Couloux A."/>
            <person name="Labadie K."/>
            <person name="Pelletier E."/>
            <person name="Souciet J-L."/>
            <person name="Boekhout T."/>
            <person name="Gabaldon T."/>
            <person name="Wincker P."/>
            <person name="Dujon B."/>
        </authorList>
    </citation>
    <scope>NUCLEOTIDE SEQUENCE</scope>
    <source>
        <strain evidence="3">CBS 1993</strain>
    </source>
</reference>
<dbReference type="Pfam" id="PF13430">
    <property type="entry name" value="DUF4112"/>
    <property type="match status" value="1"/>
</dbReference>
<proteinExistence type="predicted"/>
<feature type="transmembrane region" description="Helical" evidence="2">
    <location>
        <begin position="123"/>
        <end position="149"/>
    </location>
</feature>
<evidence type="ECO:0000313" key="4">
    <source>
        <dbReference type="Proteomes" id="UP000019384"/>
    </source>
</evidence>
<dbReference type="RefSeq" id="XP_022458827.1">
    <property type="nucleotide sequence ID" value="XM_022603087.1"/>
</dbReference>
<dbReference type="InterPro" id="IPR025187">
    <property type="entry name" value="DUF4112"/>
</dbReference>
<evidence type="ECO:0000256" key="2">
    <source>
        <dbReference type="SAM" id="Phobius"/>
    </source>
</evidence>
<keyword evidence="2" id="KW-0472">Membrane</keyword>
<keyword evidence="2" id="KW-0812">Transmembrane</keyword>